<accession>A0ABT6U8R9</accession>
<dbReference type="EMBL" id="JAKUMG010000057">
    <property type="protein sequence ID" value="MDI4671615.1"/>
    <property type="molecule type" value="Genomic_DNA"/>
</dbReference>
<evidence type="ECO:0000256" key="1">
    <source>
        <dbReference type="SAM" id="Phobius"/>
    </source>
</evidence>
<name>A0ABT6U8R9_9GAMM</name>
<feature type="non-terminal residue" evidence="2">
    <location>
        <position position="1"/>
    </location>
</feature>
<comment type="caution">
    <text evidence="2">The sequence shown here is derived from an EMBL/GenBank/DDBJ whole genome shotgun (WGS) entry which is preliminary data.</text>
</comment>
<feature type="transmembrane region" description="Helical" evidence="1">
    <location>
        <begin position="64"/>
        <end position="85"/>
    </location>
</feature>
<reference evidence="2 3" key="1">
    <citation type="submission" date="2022-02" db="EMBL/GenBank/DDBJ databases">
        <title>Genome analysis of Beneficial Microorganisms for Coral consortium from Pocillopora damicornis.</title>
        <authorList>
            <person name="Rosado P.M."/>
            <person name="Cardoso P.M."/>
            <person name="Rosado J.G."/>
            <person name="Schultz J."/>
            <person name="Rocha U."/>
            <person name="Costa T.K."/>
            <person name="Peixoto R.S."/>
        </authorList>
    </citation>
    <scope>NUCLEOTIDE SEQUENCE [LARGE SCALE GENOMIC DNA]</scope>
    <source>
        <strain evidence="2 3">BMC5</strain>
    </source>
</reference>
<keyword evidence="1" id="KW-1133">Transmembrane helix</keyword>
<proteinExistence type="predicted"/>
<dbReference type="Proteomes" id="UP001156974">
    <property type="component" value="Unassembled WGS sequence"/>
</dbReference>
<keyword evidence="1" id="KW-0812">Transmembrane</keyword>
<evidence type="ECO:0000313" key="2">
    <source>
        <dbReference type="EMBL" id="MDI4671615.1"/>
    </source>
</evidence>
<keyword evidence="1" id="KW-0472">Membrane</keyword>
<keyword evidence="3" id="KW-1185">Reference proteome</keyword>
<gene>
    <name evidence="2" type="ORF">MKZ47_21415</name>
</gene>
<organism evidence="2 3">
    <name type="scientific">Pseudoalteromonas shioyasakiensis</name>
    <dbReference type="NCBI Taxonomy" id="1190813"/>
    <lineage>
        <taxon>Bacteria</taxon>
        <taxon>Pseudomonadati</taxon>
        <taxon>Pseudomonadota</taxon>
        <taxon>Gammaproteobacteria</taxon>
        <taxon>Alteromonadales</taxon>
        <taxon>Pseudoalteromonadaceae</taxon>
        <taxon>Pseudoalteromonas</taxon>
    </lineage>
</organism>
<evidence type="ECO:0000313" key="3">
    <source>
        <dbReference type="Proteomes" id="UP001156974"/>
    </source>
</evidence>
<sequence>ASNENAFALLTDALLNDDKTAQIMGSSAIINSQGIKTIKTDEQYFVGHVPIHTLIWFHFSDRPVLLAILSLLTLLLISFMLWRVLALLTKKRLSEGDQA</sequence>
<protein>
    <submittedName>
        <fullName evidence="2">Cellulose biosynthesis cyclic di-GMP-binding regulatory protein BcsB</fullName>
    </submittedName>
</protein>